<evidence type="ECO:0000313" key="1">
    <source>
        <dbReference type="EMBL" id="KAB1207018.1"/>
    </source>
</evidence>
<name>A0A6A1V522_9ROSI</name>
<organism evidence="1 2">
    <name type="scientific">Morella rubra</name>
    <name type="common">Chinese bayberry</name>
    <dbReference type="NCBI Taxonomy" id="262757"/>
    <lineage>
        <taxon>Eukaryota</taxon>
        <taxon>Viridiplantae</taxon>
        <taxon>Streptophyta</taxon>
        <taxon>Embryophyta</taxon>
        <taxon>Tracheophyta</taxon>
        <taxon>Spermatophyta</taxon>
        <taxon>Magnoliopsida</taxon>
        <taxon>eudicotyledons</taxon>
        <taxon>Gunneridae</taxon>
        <taxon>Pentapetalae</taxon>
        <taxon>rosids</taxon>
        <taxon>fabids</taxon>
        <taxon>Fagales</taxon>
        <taxon>Myricaceae</taxon>
        <taxon>Morella</taxon>
    </lineage>
</organism>
<accession>A0A6A1V522</accession>
<comment type="caution">
    <text evidence="1">The sequence shown here is derived from an EMBL/GenBank/DDBJ whole genome shotgun (WGS) entry which is preliminary data.</text>
</comment>
<dbReference type="EMBL" id="RXIC02000025">
    <property type="protein sequence ID" value="KAB1207018.1"/>
    <property type="molecule type" value="Genomic_DNA"/>
</dbReference>
<protein>
    <submittedName>
        <fullName evidence="1">Uncharacterized protein</fullName>
    </submittedName>
</protein>
<evidence type="ECO:0000313" key="2">
    <source>
        <dbReference type="Proteomes" id="UP000516437"/>
    </source>
</evidence>
<keyword evidence="2" id="KW-1185">Reference proteome</keyword>
<gene>
    <name evidence="1" type="ORF">CJ030_MR7G008065</name>
</gene>
<dbReference type="Proteomes" id="UP000516437">
    <property type="component" value="Chromosome 7"/>
</dbReference>
<sequence length="76" mass="8662">MGRERPLPHKESYKKLAIYKNLFNHHRSFSGPGLSASLKLSISKTQRLESGLRFRCMESGLQHVDSGSDFCGFLDY</sequence>
<dbReference type="AlphaFoldDB" id="A0A6A1V522"/>
<reference evidence="1 2" key="1">
    <citation type="journal article" date="2019" name="Plant Biotechnol. J.">
        <title>The red bayberry genome and genetic basis of sex determination.</title>
        <authorList>
            <person name="Jia H.M."/>
            <person name="Jia H.J."/>
            <person name="Cai Q.L."/>
            <person name="Wang Y."/>
            <person name="Zhao H.B."/>
            <person name="Yang W.F."/>
            <person name="Wang G.Y."/>
            <person name="Li Y.H."/>
            <person name="Zhan D.L."/>
            <person name="Shen Y.T."/>
            <person name="Niu Q.F."/>
            <person name="Chang L."/>
            <person name="Qiu J."/>
            <person name="Zhao L."/>
            <person name="Xie H.B."/>
            <person name="Fu W.Y."/>
            <person name="Jin J."/>
            <person name="Li X.W."/>
            <person name="Jiao Y."/>
            <person name="Zhou C.C."/>
            <person name="Tu T."/>
            <person name="Chai C.Y."/>
            <person name="Gao J.L."/>
            <person name="Fan L.J."/>
            <person name="van de Weg E."/>
            <person name="Wang J.Y."/>
            <person name="Gao Z.S."/>
        </authorList>
    </citation>
    <scope>NUCLEOTIDE SEQUENCE [LARGE SCALE GENOMIC DNA]</scope>
    <source>
        <tissue evidence="1">Leaves</tissue>
    </source>
</reference>
<proteinExistence type="predicted"/>